<dbReference type="Pfam" id="PF02518">
    <property type="entry name" value="HATPase_c"/>
    <property type="match status" value="1"/>
</dbReference>
<keyword evidence="5" id="KW-0472">Membrane</keyword>
<dbReference type="SMART" id="SM00388">
    <property type="entry name" value="HisKA"/>
    <property type="match status" value="1"/>
</dbReference>
<comment type="caution">
    <text evidence="8">The sequence shown here is derived from an EMBL/GenBank/DDBJ whole genome shotgun (WGS) entry which is preliminary data.</text>
</comment>
<dbReference type="EC" id="2.7.13.3" evidence="2"/>
<organism evidence="8 9">
    <name type="scientific">Sphingobium chungbukense</name>
    <dbReference type="NCBI Taxonomy" id="56193"/>
    <lineage>
        <taxon>Bacteria</taxon>
        <taxon>Pseudomonadati</taxon>
        <taxon>Pseudomonadota</taxon>
        <taxon>Alphaproteobacteria</taxon>
        <taxon>Sphingomonadales</taxon>
        <taxon>Sphingomonadaceae</taxon>
        <taxon>Sphingobium</taxon>
    </lineage>
</organism>
<dbReference type="InterPro" id="IPR004358">
    <property type="entry name" value="Sig_transdc_His_kin-like_C"/>
</dbReference>
<dbReference type="AlphaFoldDB" id="A0A0M3ASF5"/>
<dbReference type="InterPro" id="IPR036890">
    <property type="entry name" value="HATPase_C_sf"/>
</dbReference>
<dbReference type="Proteomes" id="UP000033874">
    <property type="component" value="Unassembled WGS sequence"/>
</dbReference>
<evidence type="ECO:0000256" key="1">
    <source>
        <dbReference type="ARBA" id="ARBA00000085"/>
    </source>
</evidence>
<dbReference type="SMART" id="SM00387">
    <property type="entry name" value="HATPase_c"/>
    <property type="match status" value="1"/>
</dbReference>
<evidence type="ECO:0000259" key="7">
    <source>
        <dbReference type="PROSITE" id="PS50110"/>
    </source>
</evidence>
<keyword evidence="5" id="KW-1133">Transmembrane helix</keyword>
<feature type="transmembrane region" description="Helical" evidence="5">
    <location>
        <begin position="165"/>
        <end position="186"/>
    </location>
</feature>
<dbReference type="SUPFAM" id="SSF55874">
    <property type="entry name" value="ATPase domain of HSP90 chaperone/DNA topoisomerase II/histidine kinase"/>
    <property type="match status" value="1"/>
</dbReference>
<evidence type="ECO:0000256" key="2">
    <source>
        <dbReference type="ARBA" id="ARBA00012438"/>
    </source>
</evidence>
<evidence type="ECO:0000256" key="4">
    <source>
        <dbReference type="PROSITE-ProRule" id="PRU00169"/>
    </source>
</evidence>
<reference evidence="8 9" key="1">
    <citation type="submission" date="2015-04" db="EMBL/GenBank/DDBJ databases">
        <title>Genome sequence of aromatic hydrocarbons-degrading Sphingobium chungbukense DJ77.</title>
        <authorList>
            <person name="Kim Y.-C."/>
            <person name="Chae J.-C."/>
        </authorList>
    </citation>
    <scope>NUCLEOTIDE SEQUENCE [LARGE SCALE GENOMIC DNA]</scope>
    <source>
        <strain evidence="8 9">DJ77</strain>
    </source>
</reference>
<keyword evidence="5" id="KW-0812">Transmembrane</keyword>
<protein>
    <recommendedName>
        <fullName evidence="2">histidine kinase</fullName>
        <ecNumber evidence="2">2.7.13.3</ecNumber>
    </recommendedName>
</protein>
<dbReference type="EMBL" id="LBIC01000006">
    <property type="protein sequence ID" value="KKW91464.1"/>
    <property type="molecule type" value="Genomic_DNA"/>
</dbReference>
<dbReference type="InterPro" id="IPR011006">
    <property type="entry name" value="CheY-like_superfamily"/>
</dbReference>
<dbReference type="CDD" id="cd00082">
    <property type="entry name" value="HisKA"/>
    <property type="match status" value="1"/>
</dbReference>
<feature type="domain" description="Response regulatory" evidence="7">
    <location>
        <begin position="458"/>
        <end position="571"/>
    </location>
</feature>
<dbReference type="PROSITE" id="PS50110">
    <property type="entry name" value="RESPONSE_REGULATORY"/>
    <property type="match status" value="1"/>
</dbReference>
<evidence type="ECO:0000313" key="9">
    <source>
        <dbReference type="Proteomes" id="UP000033874"/>
    </source>
</evidence>
<dbReference type="GO" id="GO:0000155">
    <property type="term" value="F:phosphorelay sensor kinase activity"/>
    <property type="evidence" value="ECO:0007669"/>
    <property type="project" value="InterPro"/>
</dbReference>
<dbReference type="STRING" id="56193.YP76_13700"/>
<dbReference type="SUPFAM" id="SSF47384">
    <property type="entry name" value="Homodimeric domain of signal transducing histidine kinase"/>
    <property type="match status" value="1"/>
</dbReference>
<dbReference type="InterPro" id="IPR033417">
    <property type="entry name" value="CHASE8"/>
</dbReference>
<dbReference type="Pfam" id="PF17152">
    <property type="entry name" value="CHASE8"/>
    <property type="match status" value="1"/>
</dbReference>
<accession>A0A0M3ASF5</accession>
<feature type="domain" description="Histidine kinase" evidence="6">
    <location>
        <begin position="225"/>
        <end position="438"/>
    </location>
</feature>
<keyword evidence="9" id="KW-1185">Reference proteome</keyword>
<evidence type="ECO:0000313" key="8">
    <source>
        <dbReference type="EMBL" id="KKW91464.1"/>
    </source>
</evidence>
<dbReference type="PANTHER" id="PTHR43065">
    <property type="entry name" value="SENSOR HISTIDINE KINASE"/>
    <property type="match status" value="1"/>
</dbReference>
<dbReference type="RefSeq" id="WP_046764192.1">
    <property type="nucleotide sequence ID" value="NZ_LBIC01000006.1"/>
</dbReference>
<keyword evidence="8" id="KW-0418">Kinase</keyword>
<dbReference type="InterPro" id="IPR003661">
    <property type="entry name" value="HisK_dim/P_dom"/>
</dbReference>
<dbReference type="InterPro" id="IPR005467">
    <property type="entry name" value="His_kinase_dom"/>
</dbReference>
<dbReference type="PANTHER" id="PTHR43065:SF49">
    <property type="entry name" value="HISTIDINE KINASE"/>
    <property type="match status" value="1"/>
</dbReference>
<gene>
    <name evidence="8" type="ORF">YP76_13700</name>
</gene>
<dbReference type="PATRIC" id="fig|56193.3.peg.2856"/>
<dbReference type="InterPro" id="IPR036097">
    <property type="entry name" value="HisK_dim/P_sf"/>
</dbReference>
<proteinExistence type="predicted"/>
<sequence>MTQAPENRLSMGNIIAQMATPLSAVLIALFLLAAGLAATFQLEQLGRLEKLRQVTVQAQILASGIAAPLAFEDDVALREYLNALKTDPQIVAVAAYDGHGDFAAGFARPPARLPPHFPKGGESAKQESSANSLIVTIPVMQGSTRLGSVYLLSTVDSLSRRLTRYLGIAVIVVAASVLIVMLTASYSSLRHAHQKLQAEIASRQQAEEALRQSQKMEAMGQLTGGVAHDFNNLLMIASGGLDLMERTHDQARQEKLKAGIRQALDRGAKLTRQLLAFARRTPLHPEVIDLRERIRGMDALLERSLGESIEVAMHLPADLWPVELDASELEVAILNIALNARDAMPRGGTIIIEGTNLPGGDDAPDQVRIAVTDSGVGIPADLVNTIFEPFYTTKPVGQGTGLGLSQVYGFVRASGGEVLVDSIVGKGTAITLLLPRSLLTPSKTGLPADPVAALGRQRILLVEDDDTVADTVSGMLTILGYEAERVGNGDDALHRLERGTDFSLVLSDMIMPGDVSGMELALSIRKRWPRVATMLMTGYSAAAASAAKEGVPLLAKPFTIQDLSVRLAIALDQTATGKP</sequence>
<feature type="transmembrane region" description="Helical" evidence="5">
    <location>
        <begin position="20"/>
        <end position="42"/>
    </location>
</feature>
<dbReference type="Pfam" id="PF00072">
    <property type="entry name" value="Response_reg"/>
    <property type="match status" value="1"/>
</dbReference>
<dbReference type="InterPro" id="IPR001789">
    <property type="entry name" value="Sig_transdc_resp-reg_receiver"/>
</dbReference>
<keyword evidence="3 4" id="KW-0597">Phosphoprotein</keyword>
<keyword evidence="8" id="KW-0808">Transferase</keyword>
<feature type="modified residue" description="4-aspartylphosphate" evidence="4">
    <location>
        <position position="508"/>
    </location>
</feature>
<dbReference type="Gene3D" id="1.10.287.130">
    <property type="match status" value="1"/>
</dbReference>
<dbReference type="PROSITE" id="PS50109">
    <property type="entry name" value="HIS_KIN"/>
    <property type="match status" value="1"/>
</dbReference>
<dbReference type="PRINTS" id="PR00344">
    <property type="entry name" value="BCTRLSENSOR"/>
</dbReference>
<evidence type="ECO:0000259" key="6">
    <source>
        <dbReference type="PROSITE" id="PS50109"/>
    </source>
</evidence>
<dbReference type="SUPFAM" id="SSF52172">
    <property type="entry name" value="CheY-like"/>
    <property type="match status" value="1"/>
</dbReference>
<dbReference type="InterPro" id="IPR003594">
    <property type="entry name" value="HATPase_dom"/>
</dbReference>
<evidence type="ECO:0000256" key="5">
    <source>
        <dbReference type="SAM" id="Phobius"/>
    </source>
</evidence>
<dbReference type="Pfam" id="PF00512">
    <property type="entry name" value="HisKA"/>
    <property type="match status" value="1"/>
</dbReference>
<comment type="catalytic activity">
    <reaction evidence="1">
        <text>ATP + protein L-histidine = ADP + protein N-phospho-L-histidine.</text>
        <dbReference type="EC" id="2.7.13.3"/>
    </reaction>
</comment>
<dbReference type="Gene3D" id="3.40.50.2300">
    <property type="match status" value="1"/>
</dbReference>
<name>A0A0M3ASF5_9SPHN</name>
<dbReference type="Gene3D" id="3.30.565.10">
    <property type="entry name" value="Histidine kinase-like ATPase, C-terminal domain"/>
    <property type="match status" value="1"/>
</dbReference>
<dbReference type="SMART" id="SM00448">
    <property type="entry name" value="REC"/>
    <property type="match status" value="1"/>
</dbReference>
<evidence type="ECO:0000256" key="3">
    <source>
        <dbReference type="ARBA" id="ARBA00022553"/>
    </source>
</evidence>